<sequence length="214" mass="22393">MSMLIKICGLRTQEHMRVAALAGADMLGLVFAPSRRQVSIGEAAQLVAAFRAGPPPYPHLVGLFVNREPAFIQEVADHLDLDLVQLSGTEPASDATTIKRPILKTVRLDGSTDEAAWLELADREAERGSVTLLIDAHVPGHYGGTGTLANWSQARELAARVPTFLAGGLTPANVAAAIAAVQPHGVDVSSGVETDGGKDSAKIEAFIAAARASQ</sequence>
<evidence type="ECO:0000313" key="11">
    <source>
        <dbReference type="EMBL" id="PDV97365.1"/>
    </source>
</evidence>
<evidence type="ECO:0000256" key="6">
    <source>
        <dbReference type="ARBA" id="ARBA00022822"/>
    </source>
</evidence>
<keyword evidence="6 9" id="KW-0822">Tryptophan biosynthesis</keyword>
<dbReference type="AlphaFoldDB" id="A0A2H3KHS6"/>
<keyword evidence="12" id="KW-1185">Reference proteome</keyword>
<dbReference type="EMBL" id="LYXE01000153">
    <property type="protein sequence ID" value="PDV97365.1"/>
    <property type="molecule type" value="Genomic_DNA"/>
</dbReference>
<evidence type="ECO:0000256" key="1">
    <source>
        <dbReference type="ARBA" id="ARBA00001164"/>
    </source>
</evidence>
<dbReference type="InterPro" id="IPR044643">
    <property type="entry name" value="TrpF_fam"/>
</dbReference>
<dbReference type="Proteomes" id="UP000220922">
    <property type="component" value="Unassembled WGS sequence"/>
</dbReference>
<evidence type="ECO:0000256" key="8">
    <source>
        <dbReference type="ARBA" id="ARBA00023235"/>
    </source>
</evidence>
<reference evidence="11 12" key="1">
    <citation type="submission" date="2016-05" db="EMBL/GenBank/DDBJ databases">
        <authorList>
            <person name="Lavstsen T."/>
            <person name="Jespersen J.S."/>
        </authorList>
    </citation>
    <scope>NUCLEOTIDE SEQUENCE [LARGE SCALE GENOMIC DNA]</scope>
    <source>
        <strain evidence="11 12">B7-9</strain>
    </source>
</reference>
<keyword evidence="5 9" id="KW-0028">Amino-acid biosynthesis</keyword>
<evidence type="ECO:0000256" key="4">
    <source>
        <dbReference type="ARBA" id="ARBA00022272"/>
    </source>
</evidence>
<evidence type="ECO:0000256" key="9">
    <source>
        <dbReference type="HAMAP-Rule" id="MF_00135"/>
    </source>
</evidence>
<organism evidence="11 12">
    <name type="scientific">Candidatus Chloroploca asiatica</name>
    <dbReference type="NCBI Taxonomy" id="1506545"/>
    <lineage>
        <taxon>Bacteria</taxon>
        <taxon>Bacillati</taxon>
        <taxon>Chloroflexota</taxon>
        <taxon>Chloroflexia</taxon>
        <taxon>Chloroflexales</taxon>
        <taxon>Chloroflexineae</taxon>
        <taxon>Oscillochloridaceae</taxon>
        <taxon>Candidatus Chloroploca</taxon>
    </lineage>
</organism>
<comment type="catalytic activity">
    <reaction evidence="1 9">
        <text>N-(5-phospho-beta-D-ribosyl)anthranilate = 1-(2-carboxyphenylamino)-1-deoxy-D-ribulose 5-phosphate</text>
        <dbReference type="Rhea" id="RHEA:21540"/>
        <dbReference type="ChEBI" id="CHEBI:18277"/>
        <dbReference type="ChEBI" id="CHEBI:58613"/>
        <dbReference type="EC" id="5.3.1.24"/>
    </reaction>
</comment>
<dbReference type="Gene3D" id="3.20.20.70">
    <property type="entry name" value="Aldolase class I"/>
    <property type="match status" value="1"/>
</dbReference>
<dbReference type="PANTHER" id="PTHR42894:SF1">
    <property type="entry name" value="N-(5'-PHOSPHORIBOSYL)ANTHRANILATE ISOMERASE"/>
    <property type="match status" value="1"/>
</dbReference>
<evidence type="ECO:0000256" key="5">
    <source>
        <dbReference type="ARBA" id="ARBA00022605"/>
    </source>
</evidence>
<dbReference type="GO" id="GO:0004640">
    <property type="term" value="F:phosphoribosylanthranilate isomerase activity"/>
    <property type="evidence" value="ECO:0007669"/>
    <property type="project" value="UniProtKB-UniRule"/>
</dbReference>
<name>A0A2H3KHS6_9CHLR</name>
<feature type="domain" description="N-(5'phosphoribosyl) anthranilate isomerase (PRAI)" evidence="10">
    <location>
        <begin position="5"/>
        <end position="208"/>
    </location>
</feature>
<dbReference type="PANTHER" id="PTHR42894">
    <property type="entry name" value="N-(5'-PHOSPHORIBOSYL)ANTHRANILATE ISOMERASE"/>
    <property type="match status" value="1"/>
</dbReference>
<dbReference type="InterPro" id="IPR011060">
    <property type="entry name" value="RibuloseP-bd_barrel"/>
</dbReference>
<evidence type="ECO:0000256" key="7">
    <source>
        <dbReference type="ARBA" id="ARBA00023141"/>
    </source>
</evidence>
<dbReference type="InterPro" id="IPR001240">
    <property type="entry name" value="PRAI_dom"/>
</dbReference>
<comment type="similarity">
    <text evidence="9">Belongs to the TrpF family.</text>
</comment>
<evidence type="ECO:0000256" key="2">
    <source>
        <dbReference type="ARBA" id="ARBA00004664"/>
    </source>
</evidence>
<dbReference type="HAMAP" id="MF_00135">
    <property type="entry name" value="PRAI"/>
    <property type="match status" value="1"/>
</dbReference>
<protein>
    <recommendedName>
        <fullName evidence="4 9">N-(5'-phosphoribosyl)anthranilate isomerase</fullName>
        <shortName evidence="9">PRAI</shortName>
        <ecNumber evidence="3 9">5.3.1.24</ecNumber>
    </recommendedName>
</protein>
<proteinExistence type="inferred from homology"/>
<dbReference type="SUPFAM" id="SSF51366">
    <property type="entry name" value="Ribulose-phoshate binding barrel"/>
    <property type="match status" value="1"/>
</dbReference>
<evidence type="ECO:0000259" key="10">
    <source>
        <dbReference type="Pfam" id="PF00697"/>
    </source>
</evidence>
<evidence type="ECO:0000313" key="12">
    <source>
        <dbReference type="Proteomes" id="UP000220922"/>
    </source>
</evidence>
<dbReference type="Pfam" id="PF00697">
    <property type="entry name" value="PRAI"/>
    <property type="match status" value="1"/>
</dbReference>
<comment type="pathway">
    <text evidence="2 9">Amino-acid biosynthesis; L-tryptophan biosynthesis; L-tryptophan from chorismate: step 3/5.</text>
</comment>
<dbReference type="UniPathway" id="UPA00035">
    <property type="reaction ID" value="UER00042"/>
</dbReference>
<gene>
    <name evidence="9" type="primary">trpF</name>
    <name evidence="11" type="ORF">A9Q02_18795</name>
</gene>
<evidence type="ECO:0000256" key="3">
    <source>
        <dbReference type="ARBA" id="ARBA00012572"/>
    </source>
</evidence>
<dbReference type="GO" id="GO:0000162">
    <property type="term" value="P:L-tryptophan biosynthetic process"/>
    <property type="evidence" value="ECO:0007669"/>
    <property type="project" value="UniProtKB-UniRule"/>
</dbReference>
<dbReference type="InterPro" id="IPR013785">
    <property type="entry name" value="Aldolase_TIM"/>
</dbReference>
<keyword evidence="8 9" id="KW-0413">Isomerase</keyword>
<dbReference type="CDD" id="cd00405">
    <property type="entry name" value="PRAI"/>
    <property type="match status" value="1"/>
</dbReference>
<comment type="caution">
    <text evidence="11">The sequence shown here is derived from an EMBL/GenBank/DDBJ whole genome shotgun (WGS) entry which is preliminary data.</text>
</comment>
<keyword evidence="7 9" id="KW-0057">Aromatic amino acid biosynthesis</keyword>
<accession>A0A2H3KHS6</accession>
<dbReference type="EC" id="5.3.1.24" evidence="3 9"/>